<keyword evidence="3" id="KW-1185">Reference proteome</keyword>
<feature type="region of interest" description="Disordered" evidence="1">
    <location>
        <begin position="484"/>
        <end position="504"/>
    </location>
</feature>
<evidence type="ECO:0000313" key="2">
    <source>
        <dbReference type="EMBL" id="CEH12664.1"/>
    </source>
</evidence>
<dbReference type="AlphaFoldDB" id="A0A0P1BBL9"/>
<feature type="compositionally biased region" description="Basic and acidic residues" evidence="1">
    <location>
        <begin position="673"/>
        <end position="682"/>
    </location>
</feature>
<accession>A0A0P1BBL9</accession>
<sequence length="727" mass="78628">MEEEDADAVPLLSVRSEGQFALDEDTQPMRGDEDAYDSDEAEEQEQGNKYPPRSAPPTYEQALGMLGESSAFASVGAGGGGGGMDNTDNNGRWRNSTSQRFRNCISDLDLRPPTYLLQPVLQGSRAAALKLYSFICRLWPSSRLGQAGLALAGMWILVVFSGPVFEVRDWDQSRGDRDRHRAEWWKGVGDVRVADDLKQAPTAPGPISGDGHIVLPAEWSEPHCALFTYRGYPPYCRTSASFNLSIPDSFAGTASNFVYADPLRLSGMSDGRGRVPGRILVRRARDAREEIRHEDGTPLIGVRVEARYERGSPGLLRGVSVGKMLAGVWGQGVGIYSLPLTHQLRNKFPPPLSFEIRVTLPSGPSALPALKLEAAAMDIDFMHLDELEYDANSRAESASTGSESDKPAQEEWFKAVDTEGIYYGRLQLSSGDGSVRIGSGGALAISHVHARATSGNIAVEGPLIAPAVELHSDNGIVRLGRKAGWSASSSTRPRRRRRGEKAKEESASIKVWKSAVLDTWNGAVVLEKGSAVQGPQLRGTSRNGRIEGEGVWATNGTLLLRSTTGNIDSRVSVLDPLAPRTSSSSSSSAIGSRSIDVRADSLSGSVHLKYIFHAPSIILHSIVSCKSNNVSTTLHRNFFGDWNVRAKRFGVRVKRPPNDGVRGDWISQGRKVGQMEESEKGSLNRAPLLGQGKEQQQQQQQQQQLSGGEVGSAEVSSALGEASIEFA</sequence>
<evidence type="ECO:0000256" key="1">
    <source>
        <dbReference type="SAM" id="MobiDB-lite"/>
    </source>
</evidence>
<dbReference type="Proteomes" id="UP000054845">
    <property type="component" value="Unassembled WGS sequence"/>
</dbReference>
<feature type="compositionally biased region" description="Acidic residues" evidence="1">
    <location>
        <begin position="34"/>
        <end position="45"/>
    </location>
</feature>
<feature type="compositionally biased region" description="Low complexity" evidence="1">
    <location>
        <begin position="695"/>
        <end position="718"/>
    </location>
</feature>
<organism evidence="2 3">
    <name type="scientific">Ceraceosorus bombacis</name>
    <dbReference type="NCBI Taxonomy" id="401625"/>
    <lineage>
        <taxon>Eukaryota</taxon>
        <taxon>Fungi</taxon>
        <taxon>Dikarya</taxon>
        <taxon>Basidiomycota</taxon>
        <taxon>Ustilaginomycotina</taxon>
        <taxon>Exobasidiomycetes</taxon>
        <taxon>Ceraceosorales</taxon>
        <taxon>Ceraceosoraceae</taxon>
        <taxon>Ceraceosorus</taxon>
    </lineage>
</organism>
<feature type="region of interest" description="Disordered" evidence="1">
    <location>
        <begin position="653"/>
        <end position="727"/>
    </location>
</feature>
<protein>
    <submittedName>
        <fullName evidence="2">Uncharacterized protein</fullName>
    </submittedName>
</protein>
<name>A0A0P1BBL9_9BASI</name>
<feature type="region of interest" description="Disordered" evidence="1">
    <location>
        <begin position="1"/>
        <end position="60"/>
    </location>
</feature>
<dbReference type="EMBL" id="CCYA01000181">
    <property type="protein sequence ID" value="CEH12664.1"/>
    <property type="molecule type" value="Genomic_DNA"/>
</dbReference>
<dbReference type="OrthoDB" id="5570013at2759"/>
<evidence type="ECO:0000313" key="3">
    <source>
        <dbReference type="Proteomes" id="UP000054845"/>
    </source>
</evidence>
<reference evidence="2 3" key="1">
    <citation type="submission" date="2014-09" db="EMBL/GenBank/DDBJ databases">
        <authorList>
            <person name="Magalhaes I.L.F."/>
            <person name="Oliveira U."/>
            <person name="Santos F.R."/>
            <person name="Vidigal T.H.D.A."/>
            <person name="Brescovit A.D."/>
            <person name="Santos A.J."/>
        </authorList>
    </citation>
    <scope>NUCLEOTIDE SEQUENCE [LARGE SCALE GENOMIC DNA]</scope>
</reference>
<proteinExistence type="predicted"/>